<name>A0A4U5P4W8_POPAL</name>
<comment type="similarity">
    <text evidence="1">Belongs to the Nudix hydrolase family.</text>
</comment>
<sequence length="351" mass="39647">MIRCFSPRSFLSSAVIFPLGRNTLHSSAVCKVHSVLVFGIWVRARIAVVASSMAVLACSKSGMEQVLVENEEVQQVKLLDSVNDDFGGVIVELSEAMDLKVFASMLKASIALWRSQGKRGVWIKVPIQLVNLVEAAVKEGFWFHHAEPKYLMLAFWIPEGSHTLPANASHRVTIGAFVMNKKREVLVVQEKYGIFRGTGIWKLPTGTVDEGEDIRAGAIREVKEETAIDTEFVEVLAFRQSHKSFFGKSDLIFVCMLRPLSFDIQKQESEIEDAQWMPWDDYVAQPFVQTHELSKQIVDICKAKEDETYFGFSPVPIASKLPDQKSYLYLNDRDLKGSEVRMSLTTQKYIF</sequence>
<evidence type="ECO:0000256" key="1">
    <source>
        <dbReference type="ARBA" id="ARBA00005582"/>
    </source>
</evidence>
<dbReference type="AlphaFoldDB" id="A0A4U5P4W8"/>
<dbReference type="GO" id="GO:0046872">
    <property type="term" value="F:metal ion binding"/>
    <property type="evidence" value="ECO:0007669"/>
    <property type="project" value="UniProtKB-KW"/>
</dbReference>
<dbReference type="PROSITE" id="PS51462">
    <property type="entry name" value="NUDIX"/>
    <property type="match status" value="1"/>
</dbReference>
<dbReference type="Gene3D" id="3.90.79.10">
    <property type="entry name" value="Nucleoside Triphosphate Pyrophosphohydrolase"/>
    <property type="match status" value="1"/>
</dbReference>
<dbReference type="GO" id="GO:0035529">
    <property type="term" value="F:NADH pyrophosphatase activity"/>
    <property type="evidence" value="ECO:0007669"/>
    <property type="project" value="TreeGrafter"/>
</dbReference>
<protein>
    <recommendedName>
        <fullName evidence="4">Nudix hydrolase domain-containing protein</fullName>
    </recommendedName>
</protein>
<feature type="domain" description="Nudix hydrolase" evidence="4">
    <location>
        <begin position="169"/>
        <end position="301"/>
    </location>
</feature>
<dbReference type="PANTHER" id="PTHR13994:SF29">
    <property type="entry name" value="NUDIX HYDROLASE 2"/>
    <property type="match status" value="1"/>
</dbReference>
<dbReference type="Gene3D" id="3.40.630.30">
    <property type="match status" value="1"/>
</dbReference>
<accession>A0A4U5P4W8</accession>
<dbReference type="InterPro" id="IPR000086">
    <property type="entry name" value="NUDIX_hydrolase_dom"/>
</dbReference>
<comment type="caution">
    <text evidence="5">The sequence shown here is derived from an EMBL/GenBank/DDBJ whole genome shotgun (WGS) entry which is preliminary data.</text>
</comment>
<dbReference type="GO" id="GO:0051287">
    <property type="term" value="F:NAD binding"/>
    <property type="evidence" value="ECO:0007669"/>
    <property type="project" value="TreeGrafter"/>
</dbReference>
<evidence type="ECO:0000256" key="3">
    <source>
        <dbReference type="ARBA" id="ARBA00022801"/>
    </source>
</evidence>
<keyword evidence="2" id="KW-0479">Metal-binding</keyword>
<evidence type="ECO:0000313" key="5">
    <source>
        <dbReference type="EMBL" id="TKR90721.1"/>
    </source>
</evidence>
<dbReference type="PRINTS" id="PR01356">
    <property type="entry name" value="GFGPROTEIN"/>
</dbReference>
<dbReference type="PANTHER" id="PTHR13994">
    <property type="entry name" value="NUDIX HYDROLASE RELATED"/>
    <property type="match status" value="1"/>
</dbReference>
<dbReference type="InterPro" id="IPR015797">
    <property type="entry name" value="NUDIX_hydrolase-like_dom_sf"/>
</dbReference>
<dbReference type="EMBL" id="RCHU01000846">
    <property type="protein sequence ID" value="TKR90721.1"/>
    <property type="molecule type" value="Genomic_DNA"/>
</dbReference>
<dbReference type="CDD" id="cd04670">
    <property type="entry name" value="NUDIX_ASFGF2_Nudt6"/>
    <property type="match status" value="1"/>
</dbReference>
<reference evidence="5" key="1">
    <citation type="submission" date="2018-10" db="EMBL/GenBank/DDBJ databases">
        <title>Population genomic analysis revealed the cold adaptation of white poplar.</title>
        <authorList>
            <person name="Liu Y.-J."/>
        </authorList>
    </citation>
    <scope>NUCLEOTIDE SEQUENCE [LARGE SCALE GENOMIC DNA]</scope>
    <source>
        <strain evidence="5">PAL-ZL1</strain>
    </source>
</reference>
<dbReference type="InterPro" id="IPR003293">
    <property type="entry name" value="Nudix_hydrolase6-like"/>
</dbReference>
<keyword evidence="3" id="KW-0378">Hydrolase</keyword>
<dbReference type="FunFam" id="3.90.79.10:FF:000015">
    <property type="entry name" value="Nudix hydrolase 8"/>
    <property type="match status" value="1"/>
</dbReference>
<organism evidence="5">
    <name type="scientific">Populus alba</name>
    <name type="common">White poplar</name>
    <dbReference type="NCBI Taxonomy" id="43335"/>
    <lineage>
        <taxon>Eukaryota</taxon>
        <taxon>Viridiplantae</taxon>
        <taxon>Streptophyta</taxon>
        <taxon>Embryophyta</taxon>
        <taxon>Tracheophyta</taxon>
        <taxon>Spermatophyta</taxon>
        <taxon>Magnoliopsida</taxon>
        <taxon>eudicotyledons</taxon>
        <taxon>Gunneridae</taxon>
        <taxon>Pentapetalae</taxon>
        <taxon>rosids</taxon>
        <taxon>fabids</taxon>
        <taxon>Malpighiales</taxon>
        <taxon>Salicaceae</taxon>
        <taxon>Saliceae</taxon>
        <taxon>Populus</taxon>
    </lineage>
</organism>
<dbReference type="Pfam" id="PF18290">
    <property type="entry name" value="Nudix_hydro"/>
    <property type="match status" value="1"/>
</dbReference>
<evidence type="ECO:0000259" key="4">
    <source>
        <dbReference type="PROSITE" id="PS51462"/>
    </source>
</evidence>
<gene>
    <name evidence="5" type="ORF">D5086_0000230330</name>
</gene>
<dbReference type="GO" id="GO:0047631">
    <property type="term" value="F:ADP-ribose diphosphatase activity"/>
    <property type="evidence" value="ECO:0007669"/>
    <property type="project" value="TreeGrafter"/>
</dbReference>
<proteinExistence type="inferred from homology"/>
<dbReference type="SUPFAM" id="SSF55811">
    <property type="entry name" value="Nudix"/>
    <property type="match status" value="1"/>
</dbReference>
<dbReference type="InterPro" id="IPR040618">
    <property type="entry name" value="Pre-Nudix"/>
</dbReference>
<dbReference type="FunFam" id="3.40.630.30:FF:000016">
    <property type="entry name" value="nudix hydrolase 2"/>
    <property type="match status" value="1"/>
</dbReference>
<evidence type="ECO:0000256" key="2">
    <source>
        <dbReference type="ARBA" id="ARBA00022723"/>
    </source>
</evidence>
<dbReference type="Pfam" id="PF00293">
    <property type="entry name" value="NUDIX"/>
    <property type="match status" value="1"/>
</dbReference>